<protein>
    <submittedName>
        <fullName evidence="1">1353_t:CDS:1</fullName>
    </submittedName>
</protein>
<feature type="non-terminal residue" evidence="1">
    <location>
        <position position="88"/>
    </location>
</feature>
<accession>A0ABN7W0X8</accession>
<evidence type="ECO:0000313" key="2">
    <source>
        <dbReference type="Proteomes" id="UP000789901"/>
    </source>
</evidence>
<proteinExistence type="predicted"/>
<evidence type="ECO:0000313" key="1">
    <source>
        <dbReference type="EMBL" id="CAG8811194.1"/>
    </source>
</evidence>
<dbReference type="Proteomes" id="UP000789901">
    <property type="component" value="Unassembled WGS sequence"/>
</dbReference>
<gene>
    <name evidence="1" type="ORF">GMARGA_LOCUS25282</name>
</gene>
<name>A0ABN7W0X8_GIGMA</name>
<dbReference type="EMBL" id="CAJVQB010027798">
    <property type="protein sequence ID" value="CAG8811194.1"/>
    <property type="molecule type" value="Genomic_DNA"/>
</dbReference>
<reference evidence="1 2" key="1">
    <citation type="submission" date="2021-06" db="EMBL/GenBank/DDBJ databases">
        <authorList>
            <person name="Kallberg Y."/>
            <person name="Tangrot J."/>
            <person name="Rosling A."/>
        </authorList>
    </citation>
    <scope>NUCLEOTIDE SEQUENCE [LARGE SCALE GENOMIC DNA]</scope>
    <source>
        <strain evidence="1 2">120-4 pot B 10/14</strain>
    </source>
</reference>
<comment type="caution">
    <text evidence="1">The sequence shown here is derived from an EMBL/GenBank/DDBJ whole genome shotgun (WGS) entry which is preliminary data.</text>
</comment>
<organism evidence="1 2">
    <name type="scientific">Gigaspora margarita</name>
    <dbReference type="NCBI Taxonomy" id="4874"/>
    <lineage>
        <taxon>Eukaryota</taxon>
        <taxon>Fungi</taxon>
        <taxon>Fungi incertae sedis</taxon>
        <taxon>Mucoromycota</taxon>
        <taxon>Glomeromycotina</taxon>
        <taxon>Glomeromycetes</taxon>
        <taxon>Diversisporales</taxon>
        <taxon>Gigasporaceae</taxon>
        <taxon>Gigaspora</taxon>
    </lineage>
</organism>
<sequence length="88" mass="10295">MSSIIIYTYHYKLIFVLVSSDELDEMLNAVRGNLRIEDRYSPKDMHADLEALAANRELTVEEIPRVKTIKEWIERSSAYFQEGSIRKS</sequence>
<keyword evidence="2" id="KW-1185">Reference proteome</keyword>